<accession>A0A7W7RBW4</accession>
<dbReference type="RefSeq" id="WP_184947175.1">
    <property type="nucleotide sequence ID" value="NZ_JACHJV010000004.1"/>
</dbReference>
<keyword evidence="2" id="KW-1185">Reference proteome</keyword>
<dbReference type="Proteomes" id="UP000540506">
    <property type="component" value="Unassembled WGS sequence"/>
</dbReference>
<sequence>MVDPSRAADVATAVASIDTVCQRFAALLDDLRVTATASARVTPAAQFARLPSERSGQAGNWAYPRSGTTCPLTPAEVDAAVDLAQHQLRGVAELLPAWQIETEADIRAGKSRGGTDTPLAALARADDRMDQIRNGVSILRSPYAGLYLPVGDDYADADWTDNYDDLSLAAVQLGVALLKLALGDPRAALGEAKEAWTLLA</sequence>
<evidence type="ECO:0000313" key="2">
    <source>
        <dbReference type="Proteomes" id="UP000540506"/>
    </source>
</evidence>
<organism evidence="1 2">
    <name type="scientific">Kitasatospora kifunensis</name>
    <name type="common">Streptomyces kifunensis</name>
    <dbReference type="NCBI Taxonomy" id="58351"/>
    <lineage>
        <taxon>Bacteria</taxon>
        <taxon>Bacillati</taxon>
        <taxon>Actinomycetota</taxon>
        <taxon>Actinomycetes</taxon>
        <taxon>Kitasatosporales</taxon>
        <taxon>Streptomycetaceae</taxon>
        <taxon>Kitasatospora</taxon>
    </lineage>
</organism>
<dbReference type="AlphaFoldDB" id="A0A7W7RBW4"/>
<evidence type="ECO:0000313" key="1">
    <source>
        <dbReference type="EMBL" id="MBB4929118.1"/>
    </source>
</evidence>
<comment type="caution">
    <text evidence="1">The sequence shown here is derived from an EMBL/GenBank/DDBJ whole genome shotgun (WGS) entry which is preliminary data.</text>
</comment>
<dbReference type="EMBL" id="JACHJV010000004">
    <property type="protein sequence ID" value="MBB4929118.1"/>
    <property type="molecule type" value="Genomic_DNA"/>
</dbReference>
<protein>
    <submittedName>
        <fullName evidence="1">Uncharacterized protein</fullName>
    </submittedName>
</protein>
<name>A0A7W7RBW4_KITKI</name>
<proteinExistence type="predicted"/>
<gene>
    <name evidence="1" type="ORF">FHR34_008217</name>
</gene>
<reference evidence="1 2" key="1">
    <citation type="submission" date="2020-08" db="EMBL/GenBank/DDBJ databases">
        <title>Sequencing the genomes of 1000 actinobacteria strains.</title>
        <authorList>
            <person name="Klenk H.-P."/>
        </authorList>
    </citation>
    <scope>NUCLEOTIDE SEQUENCE [LARGE SCALE GENOMIC DNA]</scope>
    <source>
        <strain evidence="1 2">DSM 41654</strain>
    </source>
</reference>